<comment type="caution">
    <text evidence="2">The sequence shown here is derived from an EMBL/GenBank/DDBJ whole genome shotgun (WGS) entry which is preliminary data.</text>
</comment>
<reference evidence="2" key="2">
    <citation type="submission" date="2021-08" db="EMBL/GenBank/DDBJ databases">
        <authorList>
            <person name="Tani A."/>
            <person name="Ola A."/>
            <person name="Ogura Y."/>
            <person name="Katsura K."/>
            <person name="Hayashi T."/>
        </authorList>
    </citation>
    <scope>NUCLEOTIDE SEQUENCE</scope>
    <source>
        <strain evidence="2">KCTC 52305</strain>
    </source>
</reference>
<evidence type="ECO:0000313" key="3">
    <source>
        <dbReference type="Proteomes" id="UP001055167"/>
    </source>
</evidence>
<feature type="compositionally biased region" description="Basic residues" evidence="1">
    <location>
        <begin position="47"/>
        <end position="59"/>
    </location>
</feature>
<accession>A0ABQ4QRW5</accession>
<feature type="region of interest" description="Disordered" evidence="1">
    <location>
        <begin position="38"/>
        <end position="59"/>
    </location>
</feature>
<keyword evidence="3" id="KW-1185">Reference proteome</keyword>
<dbReference type="Proteomes" id="UP001055167">
    <property type="component" value="Unassembled WGS sequence"/>
</dbReference>
<sequence>MKGSPRSLWLSAANRAAGWWMGTAANLARRQQRAVLADMAKAAAGPKAKRKRPAKRRTG</sequence>
<evidence type="ECO:0000256" key="1">
    <source>
        <dbReference type="SAM" id="MobiDB-lite"/>
    </source>
</evidence>
<protein>
    <submittedName>
        <fullName evidence="2">Uncharacterized protein</fullName>
    </submittedName>
</protein>
<dbReference type="RefSeq" id="WP_128564949.1">
    <property type="nucleotide sequence ID" value="NZ_BPQH01000002.1"/>
</dbReference>
<evidence type="ECO:0000313" key="2">
    <source>
        <dbReference type="EMBL" id="GJD48060.1"/>
    </source>
</evidence>
<proteinExistence type="predicted"/>
<reference evidence="2" key="1">
    <citation type="journal article" date="2021" name="Front. Microbiol.">
        <title>Comprehensive Comparative Genomics and Phenotyping of Methylobacterium Species.</title>
        <authorList>
            <person name="Alessa O."/>
            <person name="Ogura Y."/>
            <person name="Fujitani Y."/>
            <person name="Takami H."/>
            <person name="Hayashi T."/>
            <person name="Sahin N."/>
            <person name="Tani A."/>
        </authorList>
    </citation>
    <scope>NUCLEOTIDE SEQUENCE</scope>
    <source>
        <strain evidence="2">KCTC 52305</strain>
    </source>
</reference>
<organism evidence="2 3">
    <name type="scientific">Methylobacterium crusticola</name>
    <dbReference type="NCBI Taxonomy" id="1697972"/>
    <lineage>
        <taxon>Bacteria</taxon>
        <taxon>Pseudomonadati</taxon>
        <taxon>Pseudomonadota</taxon>
        <taxon>Alphaproteobacteria</taxon>
        <taxon>Hyphomicrobiales</taxon>
        <taxon>Methylobacteriaceae</taxon>
        <taxon>Methylobacterium</taxon>
    </lineage>
</organism>
<name>A0ABQ4QRW5_9HYPH</name>
<gene>
    <name evidence="2" type="ORF">OPKNFCMD_0776</name>
</gene>
<dbReference type="EMBL" id="BPQH01000002">
    <property type="protein sequence ID" value="GJD48060.1"/>
    <property type="molecule type" value="Genomic_DNA"/>
</dbReference>